<proteinExistence type="inferred from homology"/>
<keyword evidence="7" id="KW-1185">Reference proteome</keyword>
<dbReference type="Pfam" id="PF04828">
    <property type="entry name" value="GFA"/>
    <property type="match status" value="1"/>
</dbReference>
<evidence type="ECO:0000256" key="3">
    <source>
        <dbReference type="ARBA" id="ARBA00022833"/>
    </source>
</evidence>
<dbReference type="PANTHER" id="PTHR33337:SF40">
    <property type="entry name" value="CENP-V_GFA DOMAIN-CONTAINING PROTEIN-RELATED"/>
    <property type="match status" value="1"/>
</dbReference>
<dbReference type="Proteomes" id="UP001156601">
    <property type="component" value="Unassembled WGS sequence"/>
</dbReference>
<evidence type="ECO:0000256" key="4">
    <source>
        <dbReference type="ARBA" id="ARBA00023239"/>
    </source>
</evidence>
<dbReference type="EMBL" id="BSOT01000005">
    <property type="protein sequence ID" value="GLR69633.1"/>
    <property type="molecule type" value="Genomic_DNA"/>
</dbReference>
<reference evidence="6" key="2">
    <citation type="submission" date="2023-01" db="EMBL/GenBank/DDBJ databases">
        <title>Draft genome sequence of Agaribacter marinus strain NBRC 110023.</title>
        <authorList>
            <person name="Sun Q."/>
            <person name="Mori K."/>
        </authorList>
    </citation>
    <scope>NUCLEOTIDE SEQUENCE</scope>
    <source>
        <strain evidence="6">NBRC 110023</strain>
    </source>
</reference>
<dbReference type="GO" id="GO:0016846">
    <property type="term" value="F:carbon-sulfur lyase activity"/>
    <property type="evidence" value="ECO:0007669"/>
    <property type="project" value="InterPro"/>
</dbReference>
<dbReference type="AlphaFoldDB" id="A0AA37WH57"/>
<dbReference type="SUPFAM" id="SSF51316">
    <property type="entry name" value="Mss4-like"/>
    <property type="match status" value="1"/>
</dbReference>
<evidence type="ECO:0000313" key="7">
    <source>
        <dbReference type="Proteomes" id="UP001156601"/>
    </source>
</evidence>
<keyword evidence="3" id="KW-0862">Zinc</keyword>
<keyword evidence="4" id="KW-0456">Lyase</keyword>
<dbReference type="PROSITE" id="PS51891">
    <property type="entry name" value="CENP_V_GFA"/>
    <property type="match status" value="1"/>
</dbReference>
<dbReference type="GO" id="GO:0046872">
    <property type="term" value="F:metal ion binding"/>
    <property type="evidence" value="ECO:0007669"/>
    <property type="project" value="UniProtKB-KW"/>
</dbReference>
<accession>A0AA37WH57</accession>
<feature type="domain" description="CENP-V/GFA" evidence="5">
    <location>
        <begin position="4"/>
        <end position="129"/>
    </location>
</feature>
<comment type="caution">
    <text evidence="6">The sequence shown here is derived from an EMBL/GenBank/DDBJ whole genome shotgun (WGS) entry which is preliminary data.</text>
</comment>
<gene>
    <name evidence="6" type="ORF">GCM10007852_05410</name>
</gene>
<dbReference type="InterPro" id="IPR006913">
    <property type="entry name" value="CENP-V/GFA"/>
</dbReference>
<sequence length="135" mass="15042">MKILKGGCLCGAVEYEIKDDLIYSGYCHCSECRRWTGAPFSSTGGVKASDFKLNKGKSLLASFSKGENSTSYFCTKCSSNLYGEVPEYNMTYVMLGTLSQEPTLAPQWHIYTGSKVEWFKITDNLPQYQEGLIKA</sequence>
<dbReference type="PANTHER" id="PTHR33337">
    <property type="entry name" value="GFA DOMAIN-CONTAINING PROTEIN"/>
    <property type="match status" value="1"/>
</dbReference>
<protein>
    <submittedName>
        <fullName evidence="6">ADP-ribosylglycohydrolase</fullName>
    </submittedName>
</protein>
<evidence type="ECO:0000259" key="5">
    <source>
        <dbReference type="PROSITE" id="PS51891"/>
    </source>
</evidence>
<name>A0AA37WH57_9ALTE</name>
<evidence type="ECO:0000256" key="1">
    <source>
        <dbReference type="ARBA" id="ARBA00005495"/>
    </source>
</evidence>
<dbReference type="RefSeq" id="WP_284215956.1">
    <property type="nucleotide sequence ID" value="NZ_BSOT01000005.1"/>
</dbReference>
<reference evidence="6" key="1">
    <citation type="journal article" date="2014" name="Int. J. Syst. Evol. Microbiol.">
        <title>Complete genome sequence of Corynebacterium casei LMG S-19264T (=DSM 44701T), isolated from a smear-ripened cheese.</title>
        <authorList>
            <consortium name="US DOE Joint Genome Institute (JGI-PGF)"/>
            <person name="Walter F."/>
            <person name="Albersmeier A."/>
            <person name="Kalinowski J."/>
            <person name="Ruckert C."/>
        </authorList>
    </citation>
    <scope>NUCLEOTIDE SEQUENCE</scope>
    <source>
        <strain evidence="6">NBRC 110023</strain>
    </source>
</reference>
<evidence type="ECO:0000256" key="2">
    <source>
        <dbReference type="ARBA" id="ARBA00022723"/>
    </source>
</evidence>
<comment type="similarity">
    <text evidence="1">Belongs to the Gfa family.</text>
</comment>
<keyword evidence="2" id="KW-0479">Metal-binding</keyword>
<dbReference type="InterPro" id="IPR011057">
    <property type="entry name" value="Mss4-like_sf"/>
</dbReference>
<organism evidence="6 7">
    <name type="scientific">Agaribacter marinus</name>
    <dbReference type="NCBI Taxonomy" id="1431249"/>
    <lineage>
        <taxon>Bacteria</taxon>
        <taxon>Pseudomonadati</taxon>
        <taxon>Pseudomonadota</taxon>
        <taxon>Gammaproteobacteria</taxon>
        <taxon>Alteromonadales</taxon>
        <taxon>Alteromonadaceae</taxon>
        <taxon>Agaribacter</taxon>
    </lineage>
</organism>
<evidence type="ECO:0000313" key="6">
    <source>
        <dbReference type="EMBL" id="GLR69633.1"/>
    </source>
</evidence>
<dbReference type="Gene3D" id="3.90.1590.10">
    <property type="entry name" value="glutathione-dependent formaldehyde- activating enzyme (gfa)"/>
    <property type="match status" value="1"/>
</dbReference>